<dbReference type="Proteomes" id="UP000240493">
    <property type="component" value="Unassembled WGS sequence"/>
</dbReference>
<dbReference type="PANTHER" id="PTHR43399:SF4">
    <property type="entry name" value="CELL WALL-ASSOCIATED PROTEASE"/>
    <property type="match status" value="1"/>
</dbReference>
<keyword evidence="4 5" id="KW-0720">Serine protease</keyword>
<dbReference type="InterPro" id="IPR036852">
    <property type="entry name" value="Peptidase_S8/S53_dom_sf"/>
</dbReference>
<dbReference type="Gene3D" id="3.40.50.200">
    <property type="entry name" value="Peptidase S8/S53 domain"/>
    <property type="match status" value="1"/>
</dbReference>
<evidence type="ECO:0000256" key="6">
    <source>
        <dbReference type="SAM" id="MobiDB-lite"/>
    </source>
</evidence>
<dbReference type="GO" id="GO:0006508">
    <property type="term" value="P:proteolysis"/>
    <property type="evidence" value="ECO:0007669"/>
    <property type="project" value="UniProtKB-KW"/>
</dbReference>
<dbReference type="AlphaFoldDB" id="A0A2T3Z2F8"/>
<protein>
    <recommendedName>
        <fullName evidence="7">Peptidase S8/S53 domain-containing protein</fullName>
    </recommendedName>
</protein>
<dbReference type="InterPro" id="IPR051048">
    <property type="entry name" value="Peptidase_S8/S53_subtilisin"/>
</dbReference>
<evidence type="ECO:0000313" key="8">
    <source>
        <dbReference type="EMBL" id="PTB38999.1"/>
    </source>
</evidence>
<feature type="domain" description="Peptidase S8/S53" evidence="7">
    <location>
        <begin position="306"/>
        <end position="517"/>
    </location>
</feature>
<proteinExistence type="inferred from homology"/>
<organism evidence="8 9">
    <name type="scientific">Trichoderma asperellum (strain ATCC 204424 / CBS 433.97 / NBRC 101777)</name>
    <dbReference type="NCBI Taxonomy" id="1042311"/>
    <lineage>
        <taxon>Eukaryota</taxon>
        <taxon>Fungi</taxon>
        <taxon>Dikarya</taxon>
        <taxon>Ascomycota</taxon>
        <taxon>Pezizomycotina</taxon>
        <taxon>Sordariomycetes</taxon>
        <taxon>Hypocreomycetidae</taxon>
        <taxon>Hypocreales</taxon>
        <taxon>Hypocreaceae</taxon>
        <taxon>Trichoderma</taxon>
    </lineage>
</organism>
<dbReference type="InterPro" id="IPR015500">
    <property type="entry name" value="Peptidase_S8_subtilisin-rel"/>
</dbReference>
<dbReference type="Pfam" id="PF00082">
    <property type="entry name" value="Peptidase_S8"/>
    <property type="match status" value="1"/>
</dbReference>
<dbReference type="GO" id="GO:0004252">
    <property type="term" value="F:serine-type endopeptidase activity"/>
    <property type="evidence" value="ECO:0007669"/>
    <property type="project" value="UniProtKB-UniRule"/>
</dbReference>
<name>A0A2T3Z2F8_TRIA4</name>
<feature type="region of interest" description="Disordered" evidence="6">
    <location>
        <begin position="217"/>
        <end position="245"/>
    </location>
</feature>
<dbReference type="SUPFAM" id="SSF52743">
    <property type="entry name" value="Subtilisin-like"/>
    <property type="match status" value="1"/>
</dbReference>
<comment type="similarity">
    <text evidence="1 5">Belongs to the peptidase S8 family.</text>
</comment>
<dbReference type="PANTHER" id="PTHR43399">
    <property type="entry name" value="SUBTILISIN-RELATED"/>
    <property type="match status" value="1"/>
</dbReference>
<keyword evidence="9" id="KW-1185">Reference proteome</keyword>
<evidence type="ECO:0000256" key="2">
    <source>
        <dbReference type="ARBA" id="ARBA00022670"/>
    </source>
</evidence>
<feature type="compositionally biased region" description="Polar residues" evidence="6">
    <location>
        <begin position="232"/>
        <end position="245"/>
    </location>
</feature>
<evidence type="ECO:0000256" key="3">
    <source>
        <dbReference type="ARBA" id="ARBA00022801"/>
    </source>
</evidence>
<evidence type="ECO:0000259" key="7">
    <source>
        <dbReference type="Pfam" id="PF00082"/>
    </source>
</evidence>
<evidence type="ECO:0000256" key="1">
    <source>
        <dbReference type="ARBA" id="ARBA00011073"/>
    </source>
</evidence>
<keyword evidence="3 5" id="KW-0378">Hydrolase</keyword>
<reference evidence="8 9" key="1">
    <citation type="submission" date="2016-07" db="EMBL/GenBank/DDBJ databases">
        <title>Multiple horizontal gene transfer events from other fungi enriched the ability of initially mycotrophic Trichoderma (Ascomycota) to feed on dead plant biomass.</title>
        <authorList>
            <consortium name="DOE Joint Genome Institute"/>
            <person name="Aerts A."/>
            <person name="Atanasova L."/>
            <person name="Chenthamara K."/>
            <person name="Zhang J."/>
            <person name="Grujic M."/>
            <person name="Henrissat B."/>
            <person name="Kuo A."/>
            <person name="Salamov A."/>
            <person name="Lipzen A."/>
            <person name="Labutti K."/>
            <person name="Barry K."/>
            <person name="Miao Y."/>
            <person name="Rahimi M.J."/>
            <person name="Shen Q."/>
            <person name="Grigoriev I.V."/>
            <person name="Kubicek C.P."/>
            <person name="Druzhinina I.S."/>
        </authorList>
    </citation>
    <scope>NUCLEOTIDE SEQUENCE [LARGE SCALE GENOMIC DNA]</scope>
    <source>
        <strain evidence="8 9">CBS 433.97</strain>
    </source>
</reference>
<feature type="active site" description="Charge relay system" evidence="5">
    <location>
        <position position="345"/>
    </location>
</feature>
<evidence type="ECO:0000256" key="5">
    <source>
        <dbReference type="PROSITE-ProRule" id="PRU01240"/>
    </source>
</evidence>
<accession>A0A2T3Z2F8</accession>
<keyword evidence="2 5" id="KW-0645">Protease</keyword>
<sequence length="606" mass="66807">MYNTGSSDNINQLYASIEEFDGDIDRLIDNWQALYPSVKHQLETADELNLMNSFAEILLDSGKLELATSVDEHIHEILESDTESELDEGNRQRLYSLINGRWGGHANSPTAINSSPDIFPISSQYSTTFLRSDEIPRSCTPIANPYLSQNNSAFSRIDEIPRSWAPKPNPGPVVRPDPAPAYNSQNRIKPGPGQLSRLRHSHLDYTSDPIKKIELSERTINERSLPPRESPQPRSTTIQAGSAAQENTSIAPLLGQNYDPSFGSKPQSEAGLWQTYLENRTHKFMYGKDERFFGTNSIEGPAYEPVKIAILDSDISPQHLRPFRMRVKARENFAGGQQNAADTDHGTTVAELVLKACPTSHVYIGRVTKLNAAGQSTVDVEAAAKAIEFAADPKGWGVDIITMSFGWTHVNKRISDALSFAKQHRVLMFASTTNYGFAETNSILYPGRAPEVICVDAAEDTGQLAGFAIEDISQGRIERFSAPGLGIISPVSGEAMDGSSFACPKAAGIAALAIEFTRQFPLCDSKSVQEAVQQREGMVKILREMSKQNSSSSSKFLCPWELLGDDDGVYGGDGQPGSERYFVAHRFVRILRKEYGPHIGREIFNI</sequence>
<dbReference type="EMBL" id="KZ679265">
    <property type="protein sequence ID" value="PTB38999.1"/>
    <property type="molecule type" value="Genomic_DNA"/>
</dbReference>
<evidence type="ECO:0000313" key="9">
    <source>
        <dbReference type="Proteomes" id="UP000240493"/>
    </source>
</evidence>
<feature type="active site" description="Charge relay system" evidence="5">
    <location>
        <position position="312"/>
    </location>
</feature>
<feature type="active site" description="Charge relay system" evidence="5">
    <location>
        <position position="500"/>
    </location>
</feature>
<evidence type="ECO:0000256" key="4">
    <source>
        <dbReference type="ARBA" id="ARBA00022825"/>
    </source>
</evidence>
<dbReference type="PROSITE" id="PS51892">
    <property type="entry name" value="SUBTILASE"/>
    <property type="match status" value="1"/>
</dbReference>
<dbReference type="PRINTS" id="PR00723">
    <property type="entry name" value="SUBTILISIN"/>
</dbReference>
<dbReference type="STRING" id="1042311.A0A2T3Z2F8"/>
<dbReference type="OrthoDB" id="206201at2759"/>
<gene>
    <name evidence="8" type="ORF">M441DRAFT_60207</name>
</gene>
<dbReference type="InterPro" id="IPR000209">
    <property type="entry name" value="Peptidase_S8/S53_dom"/>
</dbReference>